<organism evidence="2 3">
    <name type="scientific">Odocoileus virginianus</name>
    <name type="common">White-tailed deer</name>
    <dbReference type="NCBI Taxonomy" id="9874"/>
    <lineage>
        <taxon>Eukaryota</taxon>
        <taxon>Metazoa</taxon>
        <taxon>Chordata</taxon>
        <taxon>Craniata</taxon>
        <taxon>Vertebrata</taxon>
        <taxon>Euteleostomi</taxon>
        <taxon>Mammalia</taxon>
        <taxon>Eutheria</taxon>
        <taxon>Laurasiatheria</taxon>
        <taxon>Artiodactyla</taxon>
        <taxon>Ruminantia</taxon>
        <taxon>Pecora</taxon>
        <taxon>Cervidae</taxon>
        <taxon>Odocoileinae</taxon>
        <taxon>Odocoileus</taxon>
    </lineage>
</organism>
<feature type="compositionally biased region" description="Acidic residues" evidence="1">
    <location>
        <begin position="147"/>
        <end position="157"/>
    </location>
</feature>
<dbReference type="Proteomes" id="UP001652640">
    <property type="component" value="Chromosome 17"/>
</dbReference>
<dbReference type="PANTHER" id="PTHR13464">
    <property type="entry name" value="TRANSCRIPTIONAL REGULATOR PROTEIN HCNGP"/>
    <property type="match status" value="1"/>
</dbReference>
<dbReference type="RefSeq" id="XP_070336057.1">
    <property type="nucleotide sequence ID" value="XM_070479956.1"/>
</dbReference>
<accession>A0ABM4J7K8</accession>
<dbReference type="PANTHER" id="PTHR13464:SF0">
    <property type="entry name" value="SAP30-BINDING PROTEIN"/>
    <property type="match status" value="1"/>
</dbReference>
<feature type="region of interest" description="Disordered" evidence="1">
    <location>
        <begin position="142"/>
        <end position="173"/>
    </location>
</feature>
<evidence type="ECO:0000256" key="1">
    <source>
        <dbReference type="SAM" id="MobiDB-lite"/>
    </source>
</evidence>
<dbReference type="GeneID" id="110132452"/>
<evidence type="ECO:0000313" key="2">
    <source>
        <dbReference type="Proteomes" id="UP001652640"/>
    </source>
</evidence>
<feature type="compositionally biased region" description="Basic and acidic residues" evidence="1">
    <location>
        <begin position="115"/>
        <end position="129"/>
    </location>
</feature>
<feature type="region of interest" description="Disordered" evidence="1">
    <location>
        <begin position="115"/>
        <end position="134"/>
    </location>
</feature>
<dbReference type="Pfam" id="PF07818">
    <property type="entry name" value="HCNGP"/>
    <property type="match status" value="1"/>
</dbReference>
<evidence type="ECO:0000313" key="3">
    <source>
        <dbReference type="RefSeq" id="XP_070336057.1"/>
    </source>
</evidence>
<reference evidence="2" key="1">
    <citation type="journal article" date="2022" name="J. Hered.">
        <title>A De Novo Chromosome-Level Genome Assembly of the White-Tailed Deer, Odocoileus Virginianus.</title>
        <authorList>
            <person name="London E.W."/>
            <person name="Roca A.L."/>
            <person name="Novakofski J.E."/>
            <person name="Mateus-Pinilla N.E."/>
        </authorList>
    </citation>
    <scope>NUCLEOTIDE SEQUENCE [LARGE SCALE GENOMIC DNA]</scope>
</reference>
<protein>
    <submittedName>
        <fullName evidence="3">SAP30-binding protein isoform X1</fullName>
    </submittedName>
</protein>
<reference evidence="3" key="2">
    <citation type="submission" date="2025-08" db="UniProtKB">
        <authorList>
            <consortium name="RefSeq"/>
        </authorList>
    </citation>
    <scope>IDENTIFICATION</scope>
    <source>
        <tissue evidence="3">Tongue muscle</tissue>
    </source>
</reference>
<keyword evidence="2" id="KW-1185">Reference proteome</keyword>
<proteinExistence type="predicted"/>
<sequence>MGKQCQVDPTEACVRRAVMTFASVGTRGGARRVKGRFDWFSVWKGRGVSWDPEEVAFLRGSRLFGVIEVSHPGAVEIRWRGRRMFCRLWQFTRKIQSPSLTERLELKRRAARLVRPEKGTEKGESEEKGGLVSEAYGEDDFSRLGVDEDGYEEEEDENSKPSDNPEVEKRDPQELVASFSERVRNMSPDEIKIPPEPPGRCSNHLQDKIQKLYERKIKEGMDMNYIIQRKKEFRNPSIYEKLIQFCAIDELGTNYPKDMFDPHGWSEDSYYEALAKAQKIEMDKLEKAKKERTKACCRDVSAAPGGRSCPSPVRTGTASPEIEFVTGTKKGTTTNATATTTTTASTAVADAQKRKSKWDSAIPVTTIAQPTILTTTATLPAVVTVTTSASGSKTTVISAVGTIVKKAKQ</sequence>
<name>A0ABM4J7K8_ODOVR</name>
<dbReference type="InterPro" id="IPR012479">
    <property type="entry name" value="SAP30BP"/>
</dbReference>
<gene>
    <name evidence="3" type="primary">SAP30BP</name>
</gene>